<dbReference type="PROSITE" id="PS50928">
    <property type="entry name" value="ABC_TM1"/>
    <property type="match status" value="1"/>
</dbReference>
<gene>
    <name evidence="9" type="ORF">H9727_00700</name>
</gene>
<dbReference type="AlphaFoldDB" id="A0A9D2A7C1"/>
<feature type="transmembrane region" description="Helical" evidence="7">
    <location>
        <begin position="139"/>
        <end position="162"/>
    </location>
</feature>
<dbReference type="SUPFAM" id="SSF161098">
    <property type="entry name" value="MetI-like"/>
    <property type="match status" value="1"/>
</dbReference>
<comment type="similarity">
    <text evidence="7">Belongs to the binding-protein-dependent transport system permease family.</text>
</comment>
<evidence type="ECO:0000256" key="4">
    <source>
        <dbReference type="ARBA" id="ARBA00022692"/>
    </source>
</evidence>
<evidence type="ECO:0000256" key="6">
    <source>
        <dbReference type="ARBA" id="ARBA00023136"/>
    </source>
</evidence>
<reference evidence="9" key="1">
    <citation type="journal article" date="2021" name="PeerJ">
        <title>Extensive microbial diversity within the chicken gut microbiome revealed by metagenomics and culture.</title>
        <authorList>
            <person name="Gilroy R."/>
            <person name="Ravi A."/>
            <person name="Getino M."/>
            <person name="Pursley I."/>
            <person name="Horton D.L."/>
            <person name="Alikhan N.F."/>
            <person name="Baker D."/>
            <person name="Gharbi K."/>
            <person name="Hall N."/>
            <person name="Watson M."/>
            <person name="Adriaenssens E.M."/>
            <person name="Foster-Nyarko E."/>
            <person name="Jarju S."/>
            <person name="Secka A."/>
            <person name="Antonio M."/>
            <person name="Oren A."/>
            <person name="Chaudhuri R.R."/>
            <person name="La Ragione R."/>
            <person name="Hildebrand F."/>
            <person name="Pallen M.J."/>
        </authorList>
    </citation>
    <scope>NUCLEOTIDE SEQUENCE</scope>
    <source>
        <strain evidence="9">CHK187-5294</strain>
    </source>
</reference>
<keyword evidence="4 7" id="KW-0812">Transmembrane</keyword>
<evidence type="ECO:0000256" key="5">
    <source>
        <dbReference type="ARBA" id="ARBA00022989"/>
    </source>
</evidence>
<feature type="transmembrane region" description="Helical" evidence="7">
    <location>
        <begin position="114"/>
        <end position="133"/>
    </location>
</feature>
<organism evidence="9 10">
    <name type="scientific">Candidatus Borkfalkia avistercoris</name>
    <dbReference type="NCBI Taxonomy" id="2838504"/>
    <lineage>
        <taxon>Bacteria</taxon>
        <taxon>Bacillati</taxon>
        <taxon>Bacillota</taxon>
        <taxon>Clostridia</taxon>
        <taxon>Christensenellales</taxon>
        <taxon>Christensenellaceae</taxon>
        <taxon>Candidatus Borkfalkia</taxon>
    </lineage>
</organism>
<dbReference type="EMBL" id="DXCL01000005">
    <property type="protein sequence ID" value="HIZ02785.1"/>
    <property type="molecule type" value="Genomic_DNA"/>
</dbReference>
<dbReference type="Gene3D" id="1.10.3720.10">
    <property type="entry name" value="MetI-like"/>
    <property type="match status" value="1"/>
</dbReference>
<dbReference type="PANTHER" id="PTHR30151:SF19">
    <property type="entry name" value="ABC TRANSPORTER PERMEASE"/>
    <property type="match status" value="1"/>
</dbReference>
<dbReference type="GO" id="GO:0005886">
    <property type="term" value="C:plasma membrane"/>
    <property type="evidence" value="ECO:0007669"/>
    <property type="project" value="UniProtKB-SubCell"/>
</dbReference>
<keyword evidence="5 7" id="KW-1133">Transmembrane helix</keyword>
<dbReference type="GO" id="GO:0055085">
    <property type="term" value="P:transmembrane transport"/>
    <property type="evidence" value="ECO:0007669"/>
    <property type="project" value="InterPro"/>
</dbReference>
<dbReference type="CDD" id="cd06261">
    <property type="entry name" value="TM_PBP2"/>
    <property type="match status" value="1"/>
</dbReference>
<evidence type="ECO:0000256" key="3">
    <source>
        <dbReference type="ARBA" id="ARBA00022475"/>
    </source>
</evidence>
<dbReference type="Pfam" id="PF00528">
    <property type="entry name" value="BPD_transp_1"/>
    <property type="match status" value="1"/>
</dbReference>
<sequence>MKKEFSGEHIAFLKKEKKNTVIVWAARVGVLALILGVWELIAQLELVDPFIISSPSRIAAMIGELWSNGTLFYHIGTTLWETLAGFAIAVALGSLIALALWWSERARKILEPYIVVLNSLPKIALGPVIIIWFGTGSTAIVFMTVLVGIIVAVMNMLSGFLATDKNKITLLRSMGASKMQILTKLVIPSALPEFIGMLKICVGMAWIGSIMGEYIVSKAGLGYLIVYGGQVFRLDLVMAATFILCILAAGMYFLVVLAEKIVIKHPR</sequence>
<reference evidence="9" key="2">
    <citation type="submission" date="2021-04" db="EMBL/GenBank/DDBJ databases">
        <authorList>
            <person name="Gilroy R."/>
        </authorList>
    </citation>
    <scope>NUCLEOTIDE SEQUENCE</scope>
    <source>
        <strain evidence="9">CHK187-5294</strain>
    </source>
</reference>
<evidence type="ECO:0000256" key="7">
    <source>
        <dbReference type="RuleBase" id="RU363032"/>
    </source>
</evidence>
<dbReference type="InterPro" id="IPR000515">
    <property type="entry name" value="MetI-like"/>
</dbReference>
<evidence type="ECO:0000313" key="10">
    <source>
        <dbReference type="Proteomes" id="UP000824132"/>
    </source>
</evidence>
<comment type="subcellular location">
    <subcellularLocation>
        <location evidence="1 7">Cell membrane</location>
        <topology evidence="1 7">Multi-pass membrane protein</topology>
    </subcellularLocation>
</comment>
<feature type="transmembrane region" description="Helical" evidence="7">
    <location>
        <begin position="21"/>
        <end position="41"/>
    </location>
</feature>
<dbReference type="PANTHER" id="PTHR30151">
    <property type="entry name" value="ALKANE SULFONATE ABC TRANSPORTER-RELATED, MEMBRANE SUBUNIT"/>
    <property type="match status" value="1"/>
</dbReference>
<feature type="transmembrane region" description="Helical" evidence="7">
    <location>
        <begin position="83"/>
        <end position="102"/>
    </location>
</feature>
<accession>A0A9D2A7C1</accession>
<name>A0A9D2A7C1_9FIRM</name>
<feature type="domain" description="ABC transmembrane type-1" evidence="8">
    <location>
        <begin position="75"/>
        <end position="255"/>
    </location>
</feature>
<evidence type="ECO:0000256" key="2">
    <source>
        <dbReference type="ARBA" id="ARBA00022448"/>
    </source>
</evidence>
<comment type="caution">
    <text evidence="9">The sequence shown here is derived from an EMBL/GenBank/DDBJ whole genome shotgun (WGS) entry which is preliminary data.</text>
</comment>
<feature type="transmembrane region" description="Helical" evidence="7">
    <location>
        <begin position="194"/>
        <end position="216"/>
    </location>
</feature>
<protein>
    <submittedName>
        <fullName evidence="9">ABC transporter permease</fullName>
    </submittedName>
</protein>
<dbReference type="InterPro" id="IPR035906">
    <property type="entry name" value="MetI-like_sf"/>
</dbReference>
<evidence type="ECO:0000256" key="1">
    <source>
        <dbReference type="ARBA" id="ARBA00004651"/>
    </source>
</evidence>
<keyword evidence="3" id="KW-1003">Cell membrane</keyword>
<keyword evidence="6 7" id="KW-0472">Membrane</keyword>
<proteinExistence type="inferred from homology"/>
<dbReference type="Proteomes" id="UP000824132">
    <property type="component" value="Unassembled WGS sequence"/>
</dbReference>
<evidence type="ECO:0000313" key="9">
    <source>
        <dbReference type="EMBL" id="HIZ02785.1"/>
    </source>
</evidence>
<keyword evidence="2 7" id="KW-0813">Transport</keyword>
<feature type="transmembrane region" description="Helical" evidence="7">
    <location>
        <begin position="236"/>
        <end position="258"/>
    </location>
</feature>
<evidence type="ECO:0000259" key="8">
    <source>
        <dbReference type="PROSITE" id="PS50928"/>
    </source>
</evidence>